<feature type="transmembrane region" description="Helical" evidence="9">
    <location>
        <begin position="23"/>
        <end position="40"/>
    </location>
</feature>
<evidence type="ECO:0000259" key="10">
    <source>
        <dbReference type="Pfam" id="PF01618"/>
    </source>
</evidence>
<evidence type="ECO:0000313" key="12">
    <source>
        <dbReference type="Proteomes" id="UP001267407"/>
    </source>
</evidence>
<comment type="similarity">
    <text evidence="8">Belongs to the exbB/tolQ family.</text>
</comment>
<sequence>MGAGISVPFFAQLQGLLVTGGPVVWILAVFSVVAMTIILVKMWQFMLVRAESTADVDAALSLWKKGDRRKAMKALNVQRPISSVVAMAMQGQLNTTDDGILREEVERVATGYLNDLRSFFRPLEMIGSLSPLLGLLGTVMGMIVAFQQMEAAGNQVDPSVLSGGIWQALLTTAVGLSVAIPVVAVHSWLERKVERVSATMSDAVTRVFTCSPTLPPFETAASSEALRNAA</sequence>
<keyword evidence="4 9" id="KW-0812">Transmembrane</keyword>
<dbReference type="PANTHER" id="PTHR30625">
    <property type="entry name" value="PROTEIN TOLQ"/>
    <property type="match status" value="1"/>
</dbReference>
<evidence type="ECO:0000256" key="1">
    <source>
        <dbReference type="ARBA" id="ARBA00004651"/>
    </source>
</evidence>
<dbReference type="Pfam" id="PF01618">
    <property type="entry name" value="MotA_ExbB"/>
    <property type="match status" value="1"/>
</dbReference>
<dbReference type="Proteomes" id="UP001267407">
    <property type="component" value="Unassembled WGS sequence"/>
</dbReference>
<keyword evidence="7 9" id="KW-0472">Membrane</keyword>
<keyword evidence="12" id="KW-1185">Reference proteome</keyword>
<dbReference type="RefSeq" id="WP_200201335.1">
    <property type="nucleotide sequence ID" value="NZ_JAVMBO010000003.1"/>
</dbReference>
<organism evidence="11 12">
    <name type="scientific">Marinobacter xiaoshiensis</name>
    <dbReference type="NCBI Taxonomy" id="3073652"/>
    <lineage>
        <taxon>Bacteria</taxon>
        <taxon>Pseudomonadati</taxon>
        <taxon>Pseudomonadota</taxon>
        <taxon>Gammaproteobacteria</taxon>
        <taxon>Pseudomonadales</taxon>
        <taxon>Marinobacteraceae</taxon>
        <taxon>Marinobacter</taxon>
    </lineage>
</organism>
<feature type="transmembrane region" description="Helical" evidence="9">
    <location>
        <begin position="166"/>
        <end position="189"/>
    </location>
</feature>
<dbReference type="InterPro" id="IPR050790">
    <property type="entry name" value="ExbB/TolQ_transport"/>
</dbReference>
<comment type="subcellular location">
    <subcellularLocation>
        <location evidence="1">Cell membrane</location>
        <topology evidence="1">Multi-pass membrane protein</topology>
    </subcellularLocation>
    <subcellularLocation>
        <location evidence="8">Membrane</location>
        <topology evidence="8">Multi-pass membrane protein</topology>
    </subcellularLocation>
</comment>
<evidence type="ECO:0000256" key="6">
    <source>
        <dbReference type="ARBA" id="ARBA00022989"/>
    </source>
</evidence>
<keyword evidence="6 9" id="KW-1133">Transmembrane helix</keyword>
<evidence type="ECO:0000256" key="9">
    <source>
        <dbReference type="SAM" id="Phobius"/>
    </source>
</evidence>
<reference evidence="11" key="1">
    <citation type="submission" date="2023-09" db="EMBL/GenBank/DDBJ databases">
        <title>Marinobacter sediminicola sp. nov. and Marinobacter maritimum sp. nov., isolated from marine sediment.</title>
        <authorList>
            <person name="An J."/>
        </authorList>
    </citation>
    <scope>NUCLEOTIDE SEQUENCE</scope>
    <source>
        <strain evidence="11">F60267</strain>
    </source>
</reference>
<dbReference type="PANTHER" id="PTHR30625:SF15">
    <property type="entry name" value="BIOPOLYMER TRANSPORT PROTEIN EXBB"/>
    <property type="match status" value="1"/>
</dbReference>
<evidence type="ECO:0000313" key="11">
    <source>
        <dbReference type="EMBL" id="MDS1308678.1"/>
    </source>
</evidence>
<keyword evidence="5 8" id="KW-0653">Protein transport</keyword>
<proteinExistence type="inferred from homology"/>
<comment type="caution">
    <text evidence="11">The sequence shown here is derived from an EMBL/GenBank/DDBJ whole genome shotgun (WGS) entry which is preliminary data.</text>
</comment>
<evidence type="ECO:0000256" key="8">
    <source>
        <dbReference type="RuleBase" id="RU004057"/>
    </source>
</evidence>
<evidence type="ECO:0000256" key="7">
    <source>
        <dbReference type="ARBA" id="ARBA00023136"/>
    </source>
</evidence>
<accession>A0ABU2HC67</accession>
<dbReference type="InterPro" id="IPR002898">
    <property type="entry name" value="MotA_ExbB_proton_chnl"/>
</dbReference>
<protein>
    <submittedName>
        <fullName evidence="11">MotA/TolQ/ExbB proton channel family protein</fullName>
    </submittedName>
</protein>
<keyword evidence="2 8" id="KW-0813">Transport</keyword>
<evidence type="ECO:0000256" key="5">
    <source>
        <dbReference type="ARBA" id="ARBA00022927"/>
    </source>
</evidence>
<dbReference type="EMBL" id="JAVMBO010000003">
    <property type="protein sequence ID" value="MDS1308678.1"/>
    <property type="molecule type" value="Genomic_DNA"/>
</dbReference>
<keyword evidence="3" id="KW-1003">Cell membrane</keyword>
<evidence type="ECO:0000256" key="3">
    <source>
        <dbReference type="ARBA" id="ARBA00022475"/>
    </source>
</evidence>
<feature type="transmembrane region" description="Helical" evidence="9">
    <location>
        <begin position="126"/>
        <end position="146"/>
    </location>
</feature>
<evidence type="ECO:0000256" key="2">
    <source>
        <dbReference type="ARBA" id="ARBA00022448"/>
    </source>
</evidence>
<feature type="domain" description="MotA/TolQ/ExbB proton channel" evidence="10">
    <location>
        <begin position="79"/>
        <end position="200"/>
    </location>
</feature>
<gene>
    <name evidence="11" type="ORF">RKA07_01030</name>
</gene>
<evidence type="ECO:0000256" key="4">
    <source>
        <dbReference type="ARBA" id="ARBA00022692"/>
    </source>
</evidence>
<name>A0ABU2HC67_9GAMM</name>